<proteinExistence type="predicted"/>
<protein>
    <recommendedName>
        <fullName evidence="3">NADPH-dependent FMN reductase</fullName>
    </recommendedName>
</protein>
<dbReference type="AlphaFoldDB" id="A0AAI8KWA6"/>
<sequence>MKALVLNCTLKRSPDPSNTEALAGVVVEQLEKDGVDVRSYAPST</sequence>
<dbReference type="InterPro" id="IPR029039">
    <property type="entry name" value="Flavoprotein-like_sf"/>
</dbReference>
<name>A0AAI8KWA6_9ACTN</name>
<evidence type="ECO:0000313" key="1">
    <source>
        <dbReference type="EMBL" id="AYC36719.1"/>
    </source>
</evidence>
<dbReference type="SUPFAM" id="SSF52218">
    <property type="entry name" value="Flavoproteins"/>
    <property type="match status" value="1"/>
</dbReference>
<gene>
    <name evidence="1" type="ORF">DWG14_00929</name>
</gene>
<accession>A0AAI8KWA6</accession>
<dbReference type="EMBL" id="CP032427">
    <property type="protein sequence ID" value="AYC36719.1"/>
    <property type="molecule type" value="Genomic_DNA"/>
</dbReference>
<dbReference type="KEGG" id="sge:DWG14_00929"/>
<evidence type="ECO:0008006" key="3">
    <source>
        <dbReference type="Google" id="ProtNLM"/>
    </source>
</evidence>
<evidence type="ECO:0000313" key="2">
    <source>
        <dbReference type="Proteomes" id="UP000265765"/>
    </source>
</evidence>
<dbReference type="Proteomes" id="UP000265765">
    <property type="component" value="Chromosome"/>
</dbReference>
<organism evidence="1 2">
    <name type="scientific">Streptomyces griseorubiginosus</name>
    <dbReference type="NCBI Taxonomy" id="67304"/>
    <lineage>
        <taxon>Bacteria</taxon>
        <taxon>Bacillati</taxon>
        <taxon>Actinomycetota</taxon>
        <taxon>Actinomycetes</taxon>
        <taxon>Kitasatosporales</taxon>
        <taxon>Streptomycetaceae</taxon>
        <taxon>Streptomyces</taxon>
    </lineage>
</organism>
<reference evidence="1 2" key="1">
    <citation type="submission" date="2018-09" db="EMBL/GenBank/DDBJ databases">
        <title>Production of Trimethoprim by Streptomyces sp. 3E-1.</title>
        <authorList>
            <person name="Kang H.J."/>
            <person name="Kim S.B."/>
        </authorList>
    </citation>
    <scope>NUCLEOTIDE SEQUENCE [LARGE SCALE GENOMIC DNA]</scope>
    <source>
        <strain evidence="1 2">3E-1</strain>
    </source>
</reference>